<keyword evidence="3" id="KW-0560">Oxidoreductase</keyword>
<dbReference type="Gene3D" id="1.20.950.20">
    <property type="entry name" value="Transmembrane di-heme cytochromes, Chain C"/>
    <property type="match status" value="1"/>
</dbReference>
<feature type="transmembrane region" description="Helical" evidence="6">
    <location>
        <begin position="291"/>
        <end position="314"/>
    </location>
</feature>
<evidence type="ECO:0000256" key="4">
    <source>
        <dbReference type="ARBA" id="ARBA00023004"/>
    </source>
</evidence>
<dbReference type="SUPFAM" id="SSF46548">
    <property type="entry name" value="alpha-helical ferredoxin"/>
    <property type="match status" value="1"/>
</dbReference>
<evidence type="ECO:0000256" key="5">
    <source>
        <dbReference type="ARBA" id="ARBA00023014"/>
    </source>
</evidence>
<dbReference type="GO" id="GO:0016491">
    <property type="term" value="F:oxidoreductase activity"/>
    <property type="evidence" value="ECO:0007669"/>
    <property type="project" value="UniProtKB-KW"/>
</dbReference>
<feature type="transmembrane region" description="Helical" evidence="6">
    <location>
        <begin position="171"/>
        <end position="188"/>
    </location>
</feature>
<dbReference type="PROSITE" id="PS51379">
    <property type="entry name" value="4FE4S_FER_2"/>
    <property type="match status" value="1"/>
</dbReference>
<dbReference type="PANTHER" id="PTHR43255">
    <property type="entry name" value="IRON-SULFUR-BINDING OXIDOREDUCTASE FADF-RELATED-RELATED"/>
    <property type="match status" value="1"/>
</dbReference>
<proteinExistence type="predicted"/>
<feature type="transmembrane region" description="Helical" evidence="6">
    <location>
        <begin position="119"/>
        <end position="138"/>
    </location>
</feature>
<dbReference type="InterPro" id="IPR017900">
    <property type="entry name" value="4Fe4S_Fe_S_CS"/>
</dbReference>
<keyword evidence="6" id="KW-1133">Transmembrane helix</keyword>
<dbReference type="GO" id="GO:0005886">
    <property type="term" value="C:plasma membrane"/>
    <property type="evidence" value="ECO:0007669"/>
    <property type="project" value="TreeGrafter"/>
</dbReference>
<keyword evidence="6" id="KW-0812">Transmembrane</keyword>
<organism evidence="8">
    <name type="scientific">uncultured Desulfovibrio sp</name>
    <dbReference type="NCBI Taxonomy" id="167968"/>
    <lineage>
        <taxon>Bacteria</taxon>
        <taxon>Pseudomonadati</taxon>
        <taxon>Thermodesulfobacteriota</taxon>
        <taxon>Desulfovibrionia</taxon>
        <taxon>Desulfovibrionales</taxon>
        <taxon>Desulfovibrionaceae</taxon>
        <taxon>Desulfovibrio</taxon>
        <taxon>environmental samples</taxon>
    </lineage>
</organism>
<dbReference type="InterPro" id="IPR051460">
    <property type="entry name" value="HdrC_iron-sulfur_subunit"/>
</dbReference>
<sequence>MAAMAQCTIKPDMEFVRALEESGGESLKKCYQCATCSVACPLAPANAPYPRKEMVWASWGLKDKLRADVDLWLCHNCGNCSDLCPRGAKPADLMGAARNVIYRELTEPTCVGKLMSKPAGLPVLFAIPAVLWLFVWWIRAGFNGGQWFPRAADGRIVFGQIFYGDYTIDPIFMLTFFGAALIIARGVMKLWGMFKPEGSLAVIGKKKCWVWHLWDVLWDEVITHRKFDDCEDGPATGKETPNRKFGHMLLVYSFAILAFVTAVVAVGHWGGKVIPLIHIETPMPLLFPVKILANLGALMLLAGLAILTVRRVMLNPKFQGSSWYDWYLLGIIWLVAVTGVLSQCFRLADALVPAFLVYYLHLVFVWMLFAYLPWSKLGHFVYRTAALVYARMYGRS</sequence>
<dbReference type="InterPro" id="IPR017896">
    <property type="entry name" value="4Fe4S_Fe-S-bd"/>
</dbReference>
<dbReference type="EMBL" id="FLUP01000001">
    <property type="protein sequence ID" value="SBW04574.1"/>
    <property type="molecule type" value="Genomic_DNA"/>
</dbReference>
<dbReference type="AlphaFoldDB" id="A0A212JYI6"/>
<feature type="transmembrane region" description="Helical" evidence="6">
    <location>
        <begin position="354"/>
        <end position="374"/>
    </location>
</feature>
<dbReference type="NCBIfam" id="NF038018">
    <property type="entry name" value="qmoC"/>
    <property type="match status" value="1"/>
</dbReference>
<keyword evidence="5" id="KW-0411">Iron-sulfur</keyword>
<evidence type="ECO:0000313" key="8">
    <source>
        <dbReference type="EMBL" id="SBW04574.1"/>
    </source>
</evidence>
<dbReference type="InterPro" id="IPR036197">
    <property type="entry name" value="NarG-like_sf"/>
</dbReference>
<accession>A0A212JYI6</accession>
<dbReference type="GO" id="GO:0051539">
    <property type="term" value="F:4 iron, 4 sulfur cluster binding"/>
    <property type="evidence" value="ECO:0007669"/>
    <property type="project" value="UniProtKB-KW"/>
</dbReference>
<keyword evidence="6" id="KW-0472">Membrane</keyword>
<gene>
    <name evidence="8" type="primary">qmoC</name>
    <name evidence="8" type="ORF">KM92DES2_11943</name>
</gene>
<dbReference type="GO" id="GO:0046872">
    <property type="term" value="F:metal ion binding"/>
    <property type="evidence" value="ECO:0007669"/>
    <property type="project" value="UniProtKB-KW"/>
</dbReference>
<keyword evidence="4" id="KW-0408">Iron</keyword>
<dbReference type="PROSITE" id="PS00198">
    <property type="entry name" value="4FE4S_FER_1"/>
    <property type="match status" value="1"/>
</dbReference>
<name>A0A212JYI6_9BACT</name>
<dbReference type="SUPFAM" id="SSF103501">
    <property type="entry name" value="Respiratory nitrate reductase 1 gamma chain"/>
    <property type="match status" value="1"/>
</dbReference>
<evidence type="ECO:0000256" key="2">
    <source>
        <dbReference type="ARBA" id="ARBA00022723"/>
    </source>
</evidence>
<dbReference type="PANTHER" id="PTHR43255:SF1">
    <property type="entry name" value="IRON-SULFUR-BINDING OXIDOREDUCTASE FADF-RELATED"/>
    <property type="match status" value="1"/>
</dbReference>
<keyword evidence="2" id="KW-0479">Metal-binding</keyword>
<feature type="transmembrane region" description="Helical" evidence="6">
    <location>
        <begin position="249"/>
        <end position="271"/>
    </location>
</feature>
<evidence type="ECO:0000256" key="1">
    <source>
        <dbReference type="ARBA" id="ARBA00022485"/>
    </source>
</evidence>
<feature type="domain" description="4Fe-4S ferredoxin-type" evidence="7">
    <location>
        <begin position="65"/>
        <end position="94"/>
    </location>
</feature>
<dbReference type="InterPro" id="IPR009051">
    <property type="entry name" value="Helical_ferredxn"/>
</dbReference>
<reference evidence="8" key="1">
    <citation type="submission" date="2016-04" db="EMBL/GenBank/DDBJ databases">
        <authorList>
            <person name="Evans L.H."/>
            <person name="Alamgir A."/>
            <person name="Owens N."/>
            <person name="Weber N.D."/>
            <person name="Virtaneva K."/>
            <person name="Barbian K."/>
            <person name="Babar A."/>
            <person name="Rosenke K."/>
        </authorList>
    </citation>
    <scope>NUCLEOTIDE SEQUENCE</scope>
    <source>
        <strain evidence="8">92-2</strain>
    </source>
</reference>
<evidence type="ECO:0000256" key="3">
    <source>
        <dbReference type="ARBA" id="ARBA00023002"/>
    </source>
</evidence>
<keyword evidence="1" id="KW-0004">4Fe-4S</keyword>
<feature type="transmembrane region" description="Helical" evidence="6">
    <location>
        <begin position="326"/>
        <end position="348"/>
    </location>
</feature>
<dbReference type="Pfam" id="PF13183">
    <property type="entry name" value="Fer4_8"/>
    <property type="match status" value="1"/>
</dbReference>
<evidence type="ECO:0000259" key="7">
    <source>
        <dbReference type="PROSITE" id="PS51379"/>
    </source>
</evidence>
<dbReference type="Gene3D" id="1.10.1060.10">
    <property type="entry name" value="Alpha-helical ferredoxin"/>
    <property type="match status" value="1"/>
</dbReference>
<evidence type="ECO:0000256" key="6">
    <source>
        <dbReference type="SAM" id="Phobius"/>
    </source>
</evidence>
<protein>
    <submittedName>
        <fullName evidence="8">QmoC</fullName>
    </submittedName>
</protein>